<accession>A0A4Y2N853</accession>
<keyword evidence="3" id="KW-1185">Reference proteome</keyword>
<reference evidence="2 3" key="1">
    <citation type="journal article" date="2019" name="Sci. Rep.">
        <title>Orb-weaving spider Araneus ventricosus genome elucidates the spidroin gene catalogue.</title>
        <authorList>
            <person name="Kono N."/>
            <person name="Nakamura H."/>
            <person name="Ohtoshi R."/>
            <person name="Moran D.A.P."/>
            <person name="Shinohara A."/>
            <person name="Yoshida Y."/>
            <person name="Fujiwara M."/>
            <person name="Mori M."/>
            <person name="Tomita M."/>
            <person name="Arakawa K."/>
        </authorList>
    </citation>
    <scope>NUCLEOTIDE SEQUENCE [LARGE SCALE GENOMIC DNA]</scope>
</reference>
<dbReference type="Pfam" id="PF00078">
    <property type="entry name" value="RVT_1"/>
    <property type="match status" value="1"/>
</dbReference>
<keyword evidence="2" id="KW-0548">Nucleotidyltransferase</keyword>
<keyword evidence="2" id="KW-0808">Transferase</keyword>
<dbReference type="OrthoDB" id="8936366at2759"/>
<dbReference type="AlphaFoldDB" id="A0A4Y2N853"/>
<dbReference type="Proteomes" id="UP000499080">
    <property type="component" value="Unassembled WGS sequence"/>
</dbReference>
<dbReference type="EMBL" id="BGPR01008641">
    <property type="protein sequence ID" value="GBN35103.1"/>
    <property type="molecule type" value="Genomic_DNA"/>
</dbReference>
<name>A0A4Y2N853_ARAVE</name>
<dbReference type="CDD" id="cd01650">
    <property type="entry name" value="RT_nLTR_like"/>
    <property type="match status" value="1"/>
</dbReference>
<dbReference type="PROSITE" id="PS50878">
    <property type="entry name" value="RT_POL"/>
    <property type="match status" value="1"/>
</dbReference>
<proteinExistence type="predicted"/>
<protein>
    <submittedName>
        <fullName evidence="2">RNA-directed DNA polymerase from mobile element jockey</fullName>
    </submittedName>
</protein>
<feature type="domain" description="Reverse transcriptase" evidence="1">
    <location>
        <begin position="1"/>
        <end position="268"/>
    </location>
</feature>
<dbReference type="SUPFAM" id="SSF56672">
    <property type="entry name" value="DNA/RNA polymerases"/>
    <property type="match status" value="1"/>
</dbReference>
<organism evidence="2 3">
    <name type="scientific">Araneus ventricosus</name>
    <name type="common">Orbweaver spider</name>
    <name type="synonym">Epeira ventricosa</name>
    <dbReference type="NCBI Taxonomy" id="182803"/>
    <lineage>
        <taxon>Eukaryota</taxon>
        <taxon>Metazoa</taxon>
        <taxon>Ecdysozoa</taxon>
        <taxon>Arthropoda</taxon>
        <taxon>Chelicerata</taxon>
        <taxon>Arachnida</taxon>
        <taxon>Araneae</taxon>
        <taxon>Araneomorphae</taxon>
        <taxon>Entelegynae</taxon>
        <taxon>Araneoidea</taxon>
        <taxon>Araneidae</taxon>
        <taxon>Araneus</taxon>
    </lineage>
</organism>
<dbReference type="GO" id="GO:0003964">
    <property type="term" value="F:RNA-directed DNA polymerase activity"/>
    <property type="evidence" value="ECO:0007669"/>
    <property type="project" value="UniProtKB-KW"/>
</dbReference>
<dbReference type="InterPro" id="IPR052560">
    <property type="entry name" value="RdDP_mobile_element"/>
</dbReference>
<keyword evidence="2" id="KW-0695">RNA-directed DNA polymerase</keyword>
<dbReference type="InterPro" id="IPR043502">
    <property type="entry name" value="DNA/RNA_pol_sf"/>
</dbReference>
<evidence type="ECO:0000313" key="3">
    <source>
        <dbReference type="Proteomes" id="UP000499080"/>
    </source>
</evidence>
<comment type="caution">
    <text evidence="2">The sequence shown here is derived from an EMBL/GenBank/DDBJ whole genome shotgun (WGS) entry which is preliminary data.</text>
</comment>
<dbReference type="PANTHER" id="PTHR36688:SF1">
    <property type="entry name" value="ENDONUCLEASE_EXONUCLEASE_PHOSPHATASE DOMAIN-CONTAINING PROTEIN"/>
    <property type="match status" value="1"/>
</dbReference>
<gene>
    <name evidence="2" type="primary">pol_1519</name>
    <name evidence="2" type="ORF">AVEN_234145_1</name>
</gene>
<evidence type="ECO:0000259" key="1">
    <source>
        <dbReference type="PROSITE" id="PS50878"/>
    </source>
</evidence>
<dbReference type="InterPro" id="IPR000477">
    <property type="entry name" value="RT_dom"/>
</dbReference>
<sequence>MQNCYFPKCWKAAVVIPIPKPNSDLSLPQNYRRISLLSCVSKVFESVLLKRLNQFLDNINIIISEQFGFRKNLSANHQLVRVTELIHDGFEKSESTGALFLDVAKAFDKIWHYGLLLKLMRLGVSAQFIKILRSFLTSRNFQVRVNHIISSPRPILSGCAEGSSISPMLFNIYVNDIPKANSCHLAIFADDRAILTQHAHPYATITQLQHNISKLQLWLVDWKIEVNSNKCACLLFIKKSLVPSHPNLQIFGQPVPRVYQYKYLGIILDPELSFNRQISDALAKAKYTSQKLASLVARWSTLPIKHKLLLYKAIIRPAMMYWSQVWGATSTTNIRRFQIFQNKQVMHVVNAPWYVRRKVIHDDLKIDPISDFIKKSSSKFFNKIPQIRNELLQRPTYDPAIPSSRKRPRTAMNVIFDNFPTVKRRRIHTTPTNLGI</sequence>
<evidence type="ECO:0000313" key="2">
    <source>
        <dbReference type="EMBL" id="GBN35103.1"/>
    </source>
</evidence>
<dbReference type="PANTHER" id="PTHR36688">
    <property type="entry name" value="ENDO/EXONUCLEASE/PHOSPHATASE DOMAIN-CONTAINING PROTEIN"/>
    <property type="match status" value="1"/>
</dbReference>